<dbReference type="GO" id="GO:0044351">
    <property type="term" value="P:macropinocytosis"/>
    <property type="evidence" value="ECO:0007669"/>
    <property type="project" value="UniProtKB-ARBA"/>
</dbReference>
<keyword evidence="13 18" id="KW-0472">Membrane</keyword>
<feature type="compositionally biased region" description="Low complexity" evidence="17">
    <location>
        <begin position="107"/>
        <end position="116"/>
    </location>
</feature>
<dbReference type="InterPro" id="IPR002893">
    <property type="entry name" value="Znf_MYND"/>
</dbReference>
<evidence type="ECO:0000256" key="17">
    <source>
        <dbReference type="SAM" id="MobiDB-lite"/>
    </source>
</evidence>
<evidence type="ECO:0000256" key="4">
    <source>
        <dbReference type="ARBA" id="ARBA00022692"/>
    </source>
</evidence>
<feature type="compositionally biased region" description="Polar residues" evidence="17">
    <location>
        <begin position="91"/>
        <end position="106"/>
    </location>
</feature>
<evidence type="ECO:0000256" key="15">
    <source>
        <dbReference type="ARBA" id="ARBA00066080"/>
    </source>
</evidence>
<evidence type="ECO:0000256" key="11">
    <source>
        <dbReference type="ARBA" id="ARBA00022989"/>
    </source>
</evidence>
<reference evidence="20 21" key="2">
    <citation type="submission" date="2016-05" db="EMBL/GenBank/DDBJ databases">
        <title>Lineage-specific infection strategies underlie the spectrum of fungal disease in amphibians.</title>
        <authorList>
            <person name="Cuomo C.A."/>
            <person name="Farrer R.A."/>
            <person name="James T."/>
            <person name="Longcore J."/>
            <person name="Birren B."/>
        </authorList>
    </citation>
    <scope>NUCLEOTIDE SEQUENCE [LARGE SCALE GENOMIC DNA]</scope>
    <source>
        <strain evidence="20 21">JEL423</strain>
    </source>
</reference>
<dbReference type="InterPro" id="IPR042524">
    <property type="entry name" value="Presenilin_C"/>
</dbReference>
<feature type="compositionally biased region" description="Polar residues" evidence="17">
    <location>
        <begin position="117"/>
        <end position="137"/>
    </location>
</feature>
<keyword evidence="8" id="KW-0256">Endoplasmic reticulum</keyword>
<dbReference type="Gene3D" id="6.10.140.2220">
    <property type="match status" value="1"/>
</dbReference>
<dbReference type="PROSITE" id="PS50865">
    <property type="entry name" value="ZF_MYND_2"/>
    <property type="match status" value="1"/>
</dbReference>
<keyword evidence="10" id="KW-0914">Notch signaling pathway</keyword>
<evidence type="ECO:0000256" key="7">
    <source>
        <dbReference type="ARBA" id="ARBA00022801"/>
    </source>
</evidence>
<evidence type="ECO:0000313" key="20">
    <source>
        <dbReference type="EMBL" id="OAJ38432.1"/>
    </source>
</evidence>
<evidence type="ECO:0000256" key="1">
    <source>
        <dbReference type="ARBA" id="ARBA00004477"/>
    </source>
</evidence>
<evidence type="ECO:0000256" key="14">
    <source>
        <dbReference type="ARBA" id="ARBA00053367"/>
    </source>
</evidence>
<comment type="subunit">
    <text evidence="15">Homodimer. Component of the gamma-secretase complex, a complex composed of a presenilin homodimer, nicastrin, aph1 and pen2.</text>
</comment>
<dbReference type="SMART" id="SM00730">
    <property type="entry name" value="PSN"/>
    <property type="match status" value="1"/>
</dbReference>
<keyword evidence="6 16" id="KW-0863">Zinc-finger</keyword>
<keyword evidence="7" id="KW-0378">Hydrolase</keyword>
<reference evidence="20 21" key="1">
    <citation type="submission" date="2006-10" db="EMBL/GenBank/DDBJ databases">
        <title>The Genome Sequence of Batrachochytrium dendrobatidis JEL423.</title>
        <authorList>
            <consortium name="The Broad Institute Genome Sequencing Platform"/>
            <person name="Birren B."/>
            <person name="Lander E."/>
            <person name="Galagan J."/>
            <person name="Cuomo C."/>
            <person name="Devon K."/>
            <person name="Jaffe D."/>
            <person name="Butler J."/>
            <person name="Alvarez P."/>
            <person name="Gnerre S."/>
            <person name="Grabherr M."/>
            <person name="Kleber M."/>
            <person name="Mauceli E."/>
            <person name="Brockman W."/>
            <person name="Young S."/>
            <person name="LaButti K."/>
            <person name="Sykes S."/>
            <person name="DeCaprio D."/>
            <person name="Crawford M."/>
            <person name="Koehrsen M."/>
            <person name="Engels R."/>
            <person name="Montgomery P."/>
            <person name="Pearson M."/>
            <person name="Howarth C."/>
            <person name="Larson L."/>
            <person name="White J."/>
            <person name="O'Leary S."/>
            <person name="Kodira C."/>
            <person name="Zeng Q."/>
            <person name="Yandava C."/>
            <person name="Alvarado L."/>
            <person name="Longcore J."/>
            <person name="James T."/>
        </authorList>
    </citation>
    <scope>NUCLEOTIDE SEQUENCE [LARGE SCALE GENOMIC DNA]</scope>
    <source>
        <strain evidence="20 21">JEL423</strain>
    </source>
</reference>
<keyword evidence="9" id="KW-0862">Zinc</keyword>
<comment type="function">
    <text evidence="14">Probable catalytic subunit of the gamma-secretase complex, an endoprotease complex that catalyzes the intramembrane cleavage of integral membrane proteins such as Notch receptors. Requires the other members of the gamma-secretase complex to have a protease activity.</text>
</comment>
<comment type="subcellular location">
    <subcellularLocation>
        <location evidence="1">Endoplasmic reticulum membrane</location>
        <topology evidence="1">Multi-pass membrane protein</topology>
    </subcellularLocation>
    <subcellularLocation>
        <location evidence="2">Golgi apparatus membrane</location>
        <topology evidence="2">Multi-pass membrane protein</topology>
    </subcellularLocation>
</comment>
<dbReference type="OrthoDB" id="432970at2759"/>
<feature type="transmembrane region" description="Helical" evidence="18">
    <location>
        <begin position="219"/>
        <end position="247"/>
    </location>
</feature>
<dbReference type="Pfam" id="PF01080">
    <property type="entry name" value="Presenilin"/>
    <property type="match status" value="1"/>
</dbReference>
<feature type="transmembrane region" description="Helical" evidence="18">
    <location>
        <begin position="487"/>
        <end position="514"/>
    </location>
</feature>
<proteinExistence type="inferred from homology"/>
<name>A0A177WF99_BATDL</name>
<feature type="transmembrane region" description="Helical" evidence="18">
    <location>
        <begin position="520"/>
        <end position="543"/>
    </location>
</feature>
<dbReference type="GO" id="GO:0008270">
    <property type="term" value="F:zinc ion binding"/>
    <property type="evidence" value="ECO:0007669"/>
    <property type="project" value="UniProtKB-KW"/>
</dbReference>
<dbReference type="Proteomes" id="UP000077115">
    <property type="component" value="Unassembled WGS sequence"/>
</dbReference>
<feature type="domain" description="MYND-type" evidence="19">
    <location>
        <begin position="22"/>
        <end position="69"/>
    </location>
</feature>
<dbReference type="VEuPathDB" id="FungiDB:BDEG_22364"/>
<keyword evidence="5" id="KW-0479">Metal-binding</keyword>
<feature type="transmembrane region" description="Helical" evidence="18">
    <location>
        <begin position="304"/>
        <end position="329"/>
    </location>
</feature>
<dbReference type="PANTHER" id="PTHR10202:SF13">
    <property type="entry name" value="PRESENILIN HOMOLOG"/>
    <property type="match status" value="1"/>
</dbReference>
<dbReference type="STRING" id="403673.A0A177WF99"/>
<dbReference type="EMBL" id="DS022301">
    <property type="protein sequence ID" value="OAJ38432.1"/>
    <property type="molecule type" value="Genomic_DNA"/>
</dbReference>
<evidence type="ECO:0000256" key="16">
    <source>
        <dbReference type="PROSITE-ProRule" id="PRU00134"/>
    </source>
</evidence>
<evidence type="ECO:0000256" key="8">
    <source>
        <dbReference type="ARBA" id="ARBA00022824"/>
    </source>
</evidence>
<dbReference type="AlphaFoldDB" id="A0A177WF99"/>
<feature type="transmembrane region" description="Helical" evidence="18">
    <location>
        <begin position="253"/>
        <end position="273"/>
    </location>
</feature>
<keyword evidence="12" id="KW-0333">Golgi apparatus</keyword>
<gene>
    <name evidence="20" type="ORF">BDEG_22364</name>
</gene>
<dbReference type="Gene3D" id="1.10.472.100">
    <property type="entry name" value="Presenilin"/>
    <property type="match status" value="1"/>
</dbReference>
<evidence type="ECO:0000256" key="12">
    <source>
        <dbReference type="ARBA" id="ARBA00023034"/>
    </source>
</evidence>
<protein>
    <recommendedName>
        <fullName evidence="19">MYND-type domain-containing protein</fullName>
    </recommendedName>
</protein>
<evidence type="ECO:0000256" key="10">
    <source>
        <dbReference type="ARBA" id="ARBA00022976"/>
    </source>
</evidence>
<dbReference type="GO" id="GO:0006509">
    <property type="term" value="P:membrane protein ectodomain proteolysis"/>
    <property type="evidence" value="ECO:0007669"/>
    <property type="project" value="TreeGrafter"/>
</dbReference>
<evidence type="ECO:0000256" key="3">
    <source>
        <dbReference type="ARBA" id="ARBA00008604"/>
    </source>
</evidence>
<dbReference type="Pfam" id="PF01753">
    <property type="entry name" value="zf-MYND"/>
    <property type="match status" value="1"/>
</dbReference>
<evidence type="ECO:0000256" key="9">
    <source>
        <dbReference type="ARBA" id="ARBA00022833"/>
    </source>
</evidence>
<keyword evidence="4 18" id="KW-0812">Transmembrane</keyword>
<dbReference type="eggNOG" id="KOG2736">
    <property type="taxonomic scope" value="Eukaryota"/>
</dbReference>
<feature type="compositionally biased region" description="Low complexity" evidence="17">
    <location>
        <begin position="81"/>
        <end position="90"/>
    </location>
</feature>
<sequence length="575" mass="62771">MASHQTATPATGDNNPTTSTTCDVCSKPALFMCSLCGANQSPASTATVPRFYCSVECQRIDWPVHKTCCEGSVRIQQERLQQQQLKEQQQNPPDSSETLSNNPQIHQQSQSQQQRQTLPTLNAPASSTHGSSNMTTSSNAARRFTGVLWVKLSNPVDSIFDTGVPITVPSSVSVGQVFGSSGNGTQDTSSLMTALIILSQIIVATIIIMCLFRYGQIKIIYGIFVFVVMLLLGYFGYMLGTTLLFVAALPLDYISFAFFLWNLVAVGLAVIFWKGPLFIQQGYLILMSSMMAFSLSQLPDLVTWILLGLLAIWDLIAVLCPFGPLRLLLESAQTQDQQLPAALLYSAMVFMAAPGNHPSSRVSPAVDQKSEFTQLRHIASLPLATEHPTAGYNARDETPDNNAGTYYLSTTDQLEERPLQADLSSRGIELETMGDIRQNHPGINTSNHDNYEIPPVVDDTDDDEDSGLKLGLGDFVFYSVLVGRASLFDWITTMSTIVAVTAGLSMTIFFLAVYRKPLPALPFSIAFGILFYFLSAITLTPFLDHFVIRPPIIIPPTVGSSLWVGKSVGGGMIYL</sequence>
<evidence type="ECO:0000256" key="13">
    <source>
        <dbReference type="ARBA" id="ARBA00023136"/>
    </source>
</evidence>
<evidence type="ECO:0000256" key="5">
    <source>
        <dbReference type="ARBA" id="ARBA00022723"/>
    </source>
</evidence>
<dbReference type="FunFam" id="1.10.472.100:FF:000003">
    <property type="entry name" value="Presenilin"/>
    <property type="match status" value="1"/>
</dbReference>
<evidence type="ECO:0000256" key="18">
    <source>
        <dbReference type="SAM" id="Phobius"/>
    </source>
</evidence>
<dbReference type="GO" id="GO:0070765">
    <property type="term" value="C:gamma-secretase complex"/>
    <property type="evidence" value="ECO:0007669"/>
    <property type="project" value="UniProtKB-ARBA"/>
</dbReference>
<dbReference type="GO" id="GO:0016485">
    <property type="term" value="P:protein processing"/>
    <property type="evidence" value="ECO:0007669"/>
    <property type="project" value="InterPro"/>
</dbReference>
<dbReference type="GO" id="GO:0005789">
    <property type="term" value="C:endoplasmic reticulum membrane"/>
    <property type="evidence" value="ECO:0007669"/>
    <property type="project" value="UniProtKB-SubCell"/>
</dbReference>
<accession>A0A177WF99</accession>
<evidence type="ECO:0000256" key="2">
    <source>
        <dbReference type="ARBA" id="ARBA00004653"/>
    </source>
</evidence>
<evidence type="ECO:0000256" key="6">
    <source>
        <dbReference type="ARBA" id="ARBA00022771"/>
    </source>
</evidence>
<dbReference type="InterPro" id="IPR001108">
    <property type="entry name" value="Peptidase_A22A"/>
</dbReference>
<evidence type="ECO:0000313" key="21">
    <source>
        <dbReference type="Proteomes" id="UP000077115"/>
    </source>
</evidence>
<dbReference type="SUPFAM" id="SSF144232">
    <property type="entry name" value="HIT/MYND zinc finger-like"/>
    <property type="match status" value="1"/>
</dbReference>
<dbReference type="PANTHER" id="PTHR10202">
    <property type="entry name" value="PRESENILIN"/>
    <property type="match status" value="1"/>
</dbReference>
<dbReference type="GO" id="GO:0042500">
    <property type="term" value="F:aspartic endopeptidase activity, intramembrane cleaving"/>
    <property type="evidence" value="ECO:0007669"/>
    <property type="project" value="InterPro"/>
</dbReference>
<dbReference type="GO" id="GO:0000139">
    <property type="term" value="C:Golgi membrane"/>
    <property type="evidence" value="ECO:0007669"/>
    <property type="project" value="UniProtKB-SubCell"/>
</dbReference>
<dbReference type="InterPro" id="IPR006639">
    <property type="entry name" value="Preselin/SPP"/>
</dbReference>
<feature type="transmembrane region" description="Helical" evidence="18">
    <location>
        <begin position="191"/>
        <end position="212"/>
    </location>
</feature>
<organism evidence="20 21">
    <name type="scientific">Batrachochytrium dendrobatidis (strain JEL423)</name>
    <dbReference type="NCBI Taxonomy" id="403673"/>
    <lineage>
        <taxon>Eukaryota</taxon>
        <taxon>Fungi</taxon>
        <taxon>Fungi incertae sedis</taxon>
        <taxon>Chytridiomycota</taxon>
        <taxon>Chytridiomycota incertae sedis</taxon>
        <taxon>Chytridiomycetes</taxon>
        <taxon>Rhizophydiales</taxon>
        <taxon>Rhizophydiales incertae sedis</taxon>
        <taxon>Batrachochytrium</taxon>
    </lineage>
</organism>
<comment type="similarity">
    <text evidence="3">Belongs to the peptidase A22A family.</text>
</comment>
<feature type="region of interest" description="Disordered" evidence="17">
    <location>
        <begin position="81"/>
        <end position="137"/>
    </location>
</feature>
<keyword evidence="11 18" id="KW-1133">Transmembrane helix</keyword>
<evidence type="ECO:0000259" key="19">
    <source>
        <dbReference type="PROSITE" id="PS50865"/>
    </source>
</evidence>